<accession>A0A1H8YQ38</accession>
<dbReference type="EMBL" id="FOEF01000042">
    <property type="protein sequence ID" value="SEP54290.1"/>
    <property type="molecule type" value="Genomic_DNA"/>
</dbReference>
<dbReference type="STRING" id="394193.SAMN04489732_14214"/>
<sequence>MGVASVAPVIAHAATKPVASIDCPPLALDGPGPHSQVLIHRARTEKVTAGPAEFGDAGR</sequence>
<dbReference type="Proteomes" id="UP000198582">
    <property type="component" value="Unassembled WGS sequence"/>
</dbReference>
<protein>
    <submittedName>
        <fullName evidence="1">Uncharacterized protein</fullName>
    </submittedName>
</protein>
<evidence type="ECO:0000313" key="2">
    <source>
        <dbReference type="Proteomes" id="UP000198582"/>
    </source>
</evidence>
<name>A0A1H8YQ38_9PSEU</name>
<proteinExistence type="predicted"/>
<keyword evidence="2" id="KW-1185">Reference proteome</keyword>
<reference evidence="2" key="1">
    <citation type="submission" date="2016-10" db="EMBL/GenBank/DDBJ databases">
        <authorList>
            <person name="Varghese N."/>
            <person name="Submissions S."/>
        </authorList>
    </citation>
    <scope>NUCLEOTIDE SEQUENCE [LARGE SCALE GENOMIC DNA]</scope>
    <source>
        <strain evidence="2">DSM 44993</strain>
    </source>
</reference>
<gene>
    <name evidence="1" type="ORF">SAMN04489732_14214</name>
</gene>
<dbReference type="AlphaFoldDB" id="A0A1H8YQ38"/>
<organism evidence="1 2">
    <name type="scientific">Amycolatopsis saalfeldensis</name>
    <dbReference type="NCBI Taxonomy" id="394193"/>
    <lineage>
        <taxon>Bacteria</taxon>
        <taxon>Bacillati</taxon>
        <taxon>Actinomycetota</taxon>
        <taxon>Actinomycetes</taxon>
        <taxon>Pseudonocardiales</taxon>
        <taxon>Pseudonocardiaceae</taxon>
        <taxon>Amycolatopsis</taxon>
    </lineage>
</organism>
<evidence type="ECO:0000313" key="1">
    <source>
        <dbReference type="EMBL" id="SEP54290.1"/>
    </source>
</evidence>